<feature type="transmembrane region" description="Helical" evidence="14">
    <location>
        <begin position="165"/>
        <end position="185"/>
    </location>
</feature>
<evidence type="ECO:0000256" key="8">
    <source>
        <dbReference type="ARBA" id="ARBA00022741"/>
    </source>
</evidence>
<dbReference type="Gene3D" id="3.40.50.1000">
    <property type="entry name" value="HAD superfamily/HAD-like"/>
    <property type="match status" value="1"/>
</dbReference>
<evidence type="ECO:0000256" key="12">
    <source>
        <dbReference type="ARBA" id="ARBA00023065"/>
    </source>
</evidence>
<feature type="transmembrane region" description="Helical" evidence="14">
    <location>
        <begin position="134"/>
        <end position="153"/>
    </location>
</feature>
<evidence type="ECO:0000256" key="13">
    <source>
        <dbReference type="ARBA" id="ARBA00023136"/>
    </source>
</evidence>
<dbReference type="GO" id="GO:0055070">
    <property type="term" value="P:copper ion homeostasis"/>
    <property type="evidence" value="ECO:0007669"/>
    <property type="project" value="TreeGrafter"/>
</dbReference>
<dbReference type="InterPro" id="IPR006121">
    <property type="entry name" value="HMA_dom"/>
</dbReference>
<dbReference type="InterPro" id="IPR018303">
    <property type="entry name" value="ATPase_P-typ_P_site"/>
</dbReference>
<feature type="transmembrane region" description="Helical" evidence="14">
    <location>
        <begin position="719"/>
        <end position="739"/>
    </location>
</feature>
<feature type="transmembrane region" description="Helical" evidence="14">
    <location>
        <begin position="377"/>
        <end position="402"/>
    </location>
</feature>
<dbReference type="SUPFAM" id="SSF81665">
    <property type="entry name" value="Calcium ATPase, transmembrane domain M"/>
    <property type="match status" value="1"/>
</dbReference>
<evidence type="ECO:0000256" key="5">
    <source>
        <dbReference type="ARBA" id="ARBA00022475"/>
    </source>
</evidence>
<keyword evidence="9 14" id="KW-0067">ATP-binding</keyword>
<comment type="subcellular location">
    <subcellularLocation>
        <location evidence="1">Cell membrane</location>
        <topology evidence="1">Multi-pass membrane protein</topology>
    </subcellularLocation>
</comment>
<dbReference type="PROSITE" id="PS01047">
    <property type="entry name" value="HMA_1"/>
    <property type="match status" value="1"/>
</dbReference>
<evidence type="ECO:0000256" key="14">
    <source>
        <dbReference type="RuleBase" id="RU362081"/>
    </source>
</evidence>
<feature type="transmembrane region" description="Helical" evidence="14">
    <location>
        <begin position="197"/>
        <end position="215"/>
    </location>
</feature>
<feature type="transmembrane region" description="Helical" evidence="14">
    <location>
        <begin position="349"/>
        <end position="371"/>
    </location>
</feature>
<evidence type="ECO:0000256" key="2">
    <source>
        <dbReference type="ARBA" id="ARBA00006024"/>
    </source>
</evidence>
<evidence type="ECO:0000256" key="11">
    <source>
        <dbReference type="ARBA" id="ARBA00022989"/>
    </source>
</evidence>
<dbReference type="SFLD" id="SFLDG00002">
    <property type="entry name" value="C1.7:_P-type_atpase_like"/>
    <property type="match status" value="1"/>
</dbReference>
<dbReference type="InterPro" id="IPR059000">
    <property type="entry name" value="ATPase_P-type_domA"/>
</dbReference>
<keyword evidence="10" id="KW-1278">Translocase</keyword>
<dbReference type="SFLD" id="SFLDS00003">
    <property type="entry name" value="Haloacid_Dehalogenase"/>
    <property type="match status" value="1"/>
</dbReference>
<dbReference type="PRINTS" id="PR00943">
    <property type="entry name" value="CUATPASE"/>
</dbReference>
<dbReference type="InterPro" id="IPR023299">
    <property type="entry name" value="ATPase_P-typ_cyto_dom_N"/>
</dbReference>
<protein>
    <recommendedName>
        <fullName evidence="3">P-type Cu(+) transporter</fullName>
        <ecNumber evidence="3">7.2.2.8</ecNumber>
    </recommendedName>
</protein>
<dbReference type="OrthoDB" id="8552908at2"/>
<dbReference type="Gene3D" id="3.30.70.100">
    <property type="match status" value="1"/>
</dbReference>
<proteinExistence type="inferred from homology"/>
<feature type="domain" description="HMA" evidence="15">
    <location>
        <begin position="18"/>
        <end position="83"/>
    </location>
</feature>
<dbReference type="GO" id="GO:0005507">
    <property type="term" value="F:copper ion binding"/>
    <property type="evidence" value="ECO:0007669"/>
    <property type="project" value="TreeGrafter"/>
</dbReference>
<keyword evidence="11 14" id="KW-1133">Transmembrane helix</keyword>
<evidence type="ECO:0000256" key="7">
    <source>
        <dbReference type="ARBA" id="ARBA00022723"/>
    </source>
</evidence>
<dbReference type="Pfam" id="PF00702">
    <property type="entry name" value="Hydrolase"/>
    <property type="match status" value="1"/>
</dbReference>
<dbReference type="Proteomes" id="UP000270342">
    <property type="component" value="Unassembled WGS sequence"/>
</dbReference>
<dbReference type="Pfam" id="PF00122">
    <property type="entry name" value="E1-E2_ATPase"/>
    <property type="match status" value="1"/>
</dbReference>
<name>A0A494Y472_9BURK</name>
<evidence type="ECO:0000256" key="9">
    <source>
        <dbReference type="ARBA" id="ARBA00022840"/>
    </source>
</evidence>
<dbReference type="InterPro" id="IPR036412">
    <property type="entry name" value="HAD-like_sf"/>
</dbReference>
<dbReference type="GO" id="GO:0016887">
    <property type="term" value="F:ATP hydrolysis activity"/>
    <property type="evidence" value="ECO:0007669"/>
    <property type="project" value="InterPro"/>
</dbReference>
<keyword evidence="4" id="KW-0813">Transport</keyword>
<dbReference type="PROSITE" id="PS50846">
    <property type="entry name" value="HMA_2"/>
    <property type="match status" value="1"/>
</dbReference>
<dbReference type="SUPFAM" id="SSF81653">
    <property type="entry name" value="Calcium ATPase, transduction domain A"/>
    <property type="match status" value="1"/>
</dbReference>
<comment type="caution">
    <text evidence="16">The sequence shown here is derived from an EMBL/GenBank/DDBJ whole genome shotgun (WGS) entry which is preliminary data.</text>
</comment>
<dbReference type="GO" id="GO:0043682">
    <property type="term" value="F:P-type divalent copper transporter activity"/>
    <property type="evidence" value="ECO:0007669"/>
    <property type="project" value="TreeGrafter"/>
</dbReference>
<dbReference type="PANTHER" id="PTHR43520:SF8">
    <property type="entry name" value="P-TYPE CU(+) TRANSPORTER"/>
    <property type="match status" value="1"/>
</dbReference>
<keyword evidence="6 14" id="KW-0812">Transmembrane</keyword>
<keyword evidence="5 14" id="KW-1003">Cell membrane</keyword>
<dbReference type="InterPro" id="IPR001757">
    <property type="entry name" value="P_typ_ATPase"/>
</dbReference>
<dbReference type="NCBIfam" id="TIGR01525">
    <property type="entry name" value="ATPase-IB_hvy"/>
    <property type="match status" value="1"/>
</dbReference>
<keyword evidence="7 14" id="KW-0479">Metal-binding</keyword>
<feature type="transmembrane region" description="Helical" evidence="14">
    <location>
        <begin position="107"/>
        <end position="128"/>
    </location>
</feature>
<dbReference type="EC" id="7.2.2.8" evidence="3"/>
<organism evidence="16 17">
    <name type="scientific">Pararobbsia silviterrae</name>
    <dbReference type="NCBI Taxonomy" id="1792498"/>
    <lineage>
        <taxon>Bacteria</taxon>
        <taxon>Pseudomonadati</taxon>
        <taxon>Pseudomonadota</taxon>
        <taxon>Betaproteobacteria</taxon>
        <taxon>Burkholderiales</taxon>
        <taxon>Burkholderiaceae</taxon>
        <taxon>Pararobbsia</taxon>
    </lineage>
</organism>
<evidence type="ECO:0000256" key="4">
    <source>
        <dbReference type="ARBA" id="ARBA00022448"/>
    </source>
</evidence>
<dbReference type="PROSITE" id="PS00154">
    <property type="entry name" value="ATPASE_E1_E2"/>
    <property type="match status" value="1"/>
</dbReference>
<evidence type="ECO:0000256" key="10">
    <source>
        <dbReference type="ARBA" id="ARBA00022967"/>
    </source>
</evidence>
<evidence type="ECO:0000256" key="3">
    <source>
        <dbReference type="ARBA" id="ARBA00012517"/>
    </source>
</evidence>
<comment type="similarity">
    <text evidence="2 14">Belongs to the cation transport ATPase (P-type) (TC 3.A.3) family. Type IB subfamily.</text>
</comment>
<dbReference type="GO" id="GO:0005524">
    <property type="term" value="F:ATP binding"/>
    <property type="evidence" value="ECO:0007669"/>
    <property type="project" value="UniProtKB-UniRule"/>
</dbReference>
<dbReference type="SUPFAM" id="SSF56784">
    <property type="entry name" value="HAD-like"/>
    <property type="match status" value="1"/>
</dbReference>
<dbReference type="FunFam" id="2.70.150.10:FF:000020">
    <property type="entry name" value="Copper-exporting P-type ATPase A"/>
    <property type="match status" value="1"/>
</dbReference>
<sequence>MSRTETLNALRVAAIPHETVDLVVEGMTCASCVGRVERVLRKTPGVSAASVNLATERARVEMQAGVPVAALLEAIGKAGYDARVDTHAPRAASDDAADAERREGVHVLIAAILALPLAIPMVAAVFGVHAMWPAWLQFALATPVQFWLGARFYRAGWGALRAGSGNMDLLVALGTSAAYGLSVVEWARAAGGAMPDLYFEASAIVIMLVLFGKWLERRARRQTAAAIRALQALRPSHARVVRDAREVEVALADVRVGDLAIVPPGQRIPVDGRVESGVGTVDESMLTGESTPVDKHAGDRVTGGSINGEALLHVRVDAVGAQTALEKIIRLVEDAQTAKAPIQRLVDRVAAVFVPVVIAVAALTLAGWVMAGAGWPVAIIRAVSVLVIACPCALGLATPVAIMSGTGVAARFGILIKDAEALERAHRVNWVGFDKTGTLTVGRPRVVAFDRSANISRGELLSLAAELQRGSSHPLARAVLDAAADYAAEPSETPATQVRALAGRGIAASVGERAFVFGNRQAIQDAHVPLDDARFADARAHRAEGRTVSWLAETAPLPRVLGWFAFADTIRPSAPEAIGRLHRLGIRCAMLTGDNAPAAARIADALGIDHVEAELLPAHKAARVVEARTSGAVTAMVGDGINDAPALAAADVGIALASGTDVAMHAAGITLMRGDLSRVADALEISRRTYRKIQQNLFWAFVYNVVGIPLAVFGLLTPIVAGGAMAASSVCVVVNALWLRRWRPARGG</sequence>
<evidence type="ECO:0000313" key="16">
    <source>
        <dbReference type="EMBL" id="RKP57539.1"/>
    </source>
</evidence>
<dbReference type="CDD" id="cd02094">
    <property type="entry name" value="P-type_ATPase_Cu-like"/>
    <property type="match status" value="1"/>
</dbReference>
<dbReference type="InterPro" id="IPR044492">
    <property type="entry name" value="P_typ_ATPase_HD_dom"/>
</dbReference>
<dbReference type="EMBL" id="RBZU01000002">
    <property type="protein sequence ID" value="RKP57539.1"/>
    <property type="molecule type" value="Genomic_DNA"/>
</dbReference>
<dbReference type="InterPro" id="IPR027256">
    <property type="entry name" value="P-typ_ATPase_IB"/>
</dbReference>
<keyword evidence="12" id="KW-0406">Ion transport</keyword>
<dbReference type="InterPro" id="IPR008250">
    <property type="entry name" value="ATPase_P-typ_transduc_dom_A_sf"/>
</dbReference>
<dbReference type="RefSeq" id="WP_121084607.1">
    <property type="nucleotide sequence ID" value="NZ_RBZU01000002.1"/>
</dbReference>
<dbReference type="SUPFAM" id="SSF55008">
    <property type="entry name" value="HMA, heavy metal-associated domain"/>
    <property type="match status" value="1"/>
</dbReference>
<keyword evidence="17" id="KW-1185">Reference proteome</keyword>
<keyword evidence="13 14" id="KW-0472">Membrane</keyword>
<dbReference type="NCBIfam" id="TIGR01511">
    <property type="entry name" value="ATPase-IB1_Cu"/>
    <property type="match status" value="1"/>
</dbReference>
<evidence type="ECO:0000313" key="17">
    <source>
        <dbReference type="Proteomes" id="UP000270342"/>
    </source>
</evidence>
<dbReference type="PANTHER" id="PTHR43520">
    <property type="entry name" value="ATP7, ISOFORM B"/>
    <property type="match status" value="1"/>
</dbReference>
<gene>
    <name evidence="16" type="ORF">D7S86_06150</name>
</gene>
<dbReference type="InterPro" id="IPR017969">
    <property type="entry name" value="Heavy-metal-associated_CS"/>
</dbReference>
<dbReference type="NCBIfam" id="TIGR01494">
    <property type="entry name" value="ATPase_P-type"/>
    <property type="match status" value="1"/>
</dbReference>
<dbReference type="Gene3D" id="3.40.1110.10">
    <property type="entry name" value="Calcium-transporting ATPase, cytoplasmic domain N"/>
    <property type="match status" value="1"/>
</dbReference>
<dbReference type="InterPro" id="IPR036163">
    <property type="entry name" value="HMA_dom_sf"/>
</dbReference>
<feature type="transmembrane region" description="Helical" evidence="14">
    <location>
        <begin position="696"/>
        <end position="713"/>
    </location>
</feature>
<dbReference type="PRINTS" id="PR00119">
    <property type="entry name" value="CATATPASE"/>
</dbReference>
<dbReference type="AlphaFoldDB" id="A0A494Y472"/>
<dbReference type="Gene3D" id="2.70.150.10">
    <property type="entry name" value="Calcium-transporting ATPase, cytoplasmic transduction domain A"/>
    <property type="match status" value="1"/>
</dbReference>
<evidence type="ECO:0000259" key="15">
    <source>
        <dbReference type="PROSITE" id="PS50846"/>
    </source>
</evidence>
<dbReference type="GO" id="GO:0060003">
    <property type="term" value="P:copper ion export"/>
    <property type="evidence" value="ECO:0007669"/>
    <property type="project" value="UniProtKB-ARBA"/>
</dbReference>
<dbReference type="GO" id="GO:0140581">
    <property type="term" value="F:P-type monovalent copper transporter activity"/>
    <property type="evidence" value="ECO:0007669"/>
    <property type="project" value="UniProtKB-EC"/>
</dbReference>
<dbReference type="GO" id="GO:0005886">
    <property type="term" value="C:plasma membrane"/>
    <property type="evidence" value="ECO:0007669"/>
    <property type="project" value="UniProtKB-SubCell"/>
</dbReference>
<dbReference type="CDD" id="cd00371">
    <property type="entry name" value="HMA"/>
    <property type="match status" value="1"/>
</dbReference>
<dbReference type="Pfam" id="PF00403">
    <property type="entry name" value="HMA"/>
    <property type="match status" value="1"/>
</dbReference>
<keyword evidence="8 14" id="KW-0547">Nucleotide-binding</keyword>
<accession>A0A494Y472</accession>
<evidence type="ECO:0000256" key="6">
    <source>
        <dbReference type="ARBA" id="ARBA00022692"/>
    </source>
</evidence>
<dbReference type="SFLD" id="SFLDF00027">
    <property type="entry name" value="p-type_atpase"/>
    <property type="match status" value="1"/>
</dbReference>
<dbReference type="FunFam" id="3.30.70.100:FF:000005">
    <property type="entry name" value="Copper-exporting P-type ATPase A"/>
    <property type="match status" value="1"/>
</dbReference>
<evidence type="ECO:0000256" key="1">
    <source>
        <dbReference type="ARBA" id="ARBA00004651"/>
    </source>
</evidence>
<reference evidence="16 17" key="1">
    <citation type="submission" date="2018-10" db="EMBL/GenBank/DDBJ databases">
        <title>Robbsia sp. DHC34, isolated from soil.</title>
        <authorList>
            <person name="Gao Z.-H."/>
            <person name="Qiu L.-H."/>
        </authorList>
    </citation>
    <scope>NUCLEOTIDE SEQUENCE [LARGE SCALE GENOMIC DNA]</scope>
    <source>
        <strain evidence="16 17">DHC34</strain>
    </source>
</reference>
<dbReference type="InterPro" id="IPR023298">
    <property type="entry name" value="ATPase_P-typ_TM_dom_sf"/>
</dbReference>
<dbReference type="InterPro" id="IPR023214">
    <property type="entry name" value="HAD_sf"/>
</dbReference>